<evidence type="ECO:0000256" key="2">
    <source>
        <dbReference type="SAM" id="SignalP"/>
    </source>
</evidence>
<accession>A0A8R1DIK6</accession>
<proteinExistence type="predicted"/>
<dbReference type="Gene3D" id="2.40.10.10">
    <property type="entry name" value="Trypsin-like serine proteases"/>
    <property type="match status" value="1"/>
</dbReference>
<feature type="chain" id="PRO_5035798534" evidence="2">
    <location>
        <begin position="22"/>
        <end position="427"/>
    </location>
</feature>
<name>A0A8R1DIK6_CAEJA</name>
<dbReference type="Pfam" id="PF03761">
    <property type="entry name" value="DUF316"/>
    <property type="match status" value="1"/>
</dbReference>
<dbReference type="PANTHER" id="PTHR34005">
    <property type="entry name" value="PROTEIN CBG15054-RELATED"/>
    <property type="match status" value="1"/>
</dbReference>
<feature type="region of interest" description="Disordered" evidence="1">
    <location>
        <begin position="351"/>
        <end position="383"/>
    </location>
</feature>
<dbReference type="EnsemblMetazoa" id="CJA03432.1">
    <property type="protein sequence ID" value="CJA03432.1"/>
    <property type="gene ID" value="WBGene00122636"/>
</dbReference>
<reference evidence="4" key="1">
    <citation type="submission" date="2010-08" db="EMBL/GenBank/DDBJ databases">
        <authorList>
            <consortium name="Caenorhabditis japonica Sequencing Consortium"/>
            <person name="Wilson R.K."/>
        </authorList>
    </citation>
    <scope>NUCLEOTIDE SEQUENCE [LARGE SCALE GENOMIC DNA]</scope>
    <source>
        <strain evidence="4">DF5081</strain>
    </source>
</reference>
<sequence>MISNHAKVLLTVIALVGFIAAEWTKDMEHYRKANCGQRELPKADKDEGTVVLTEEDPIVQVTTRDTKEELVKAHGAGGIYVSRRHIITSAQAVLTGDKKWLFDGDKFDQGLCNEEKHLIVPEKYRKQIVVRSGHCITGGCSYVHKTVDKAIIMFMCTPDKNKFSEDYATMVLEFSQDMSEEYACIADRGIRLTSGDIVLTYGFQYEEDDFVNSELIYRQIKVKKFTDSHSERFIMYNKIYALGDRGGPMLYFKDSRWWLVGVGGTNGLKDRAGETYNFEVRNYQTPLCSLFSLCGRANINDKLPDPFKIKKVTTDAPTTTELPTTTTTILEEEPTAVEPVPLAKPAPRVVEPIAKTDPPPKATTFIPNPTTAKPQAKKNGPVFTADPKVVEKPADKPPVAQPYIAGVVSSSFWNAVVLSPLYLLFNF</sequence>
<reference evidence="3" key="2">
    <citation type="submission" date="2022-06" db="UniProtKB">
        <authorList>
            <consortium name="EnsemblMetazoa"/>
        </authorList>
    </citation>
    <scope>IDENTIFICATION</scope>
    <source>
        <strain evidence="3">DF5081</strain>
    </source>
</reference>
<keyword evidence="2" id="KW-0732">Signal</keyword>
<dbReference type="Proteomes" id="UP000005237">
    <property type="component" value="Unassembled WGS sequence"/>
</dbReference>
<dbReference type="InterPro" id="IPR005514">
    <property type="entry name" value="DUF316"/>
</dbReference>
<dbReference type="SUPFAM" id="SSF50494">
    <property type="entry name" value="Trypsin-like serine proteases"/>
    <property type="match status" value="1"/>
</dbReference>
<protein>
    <submittedName>
        <fullName evidence="3">Uncharacterized protein</fullName>
    </submittedName>
</protein>
<evidence type="ECO:0000313" key="4">
    <source>
        <dbReference type="Proteomes" id="UP000005237"/>
    </source>
</evidence>
<evidence type="ECO:0000256" key="1">
    <source>
        <dbReference type="SAM" id="MobiDB-lite"/>
    </source>
</evidence>
<organism evidence="3 4">
    <name type="scientific">Caenorhabditis japonica</name>
    <dbReference type="NCBI Taxonomy" id="281687"/>
    <lineage>
        <taxon>Eukaryota</taxon>
        <taxon>Metazoa</taxon>
        <taxon>Ecdysozoa</taxon>
        <taxon>Nematoda</taxon>
        <taxon>Chromadorea</taxon>
        <taxon>Rhabditida</taxon>
        <taxon>Rhabditina</taxon>
        <taxon>Rhabditomorpha</taxon>
        <taxon>Rhabditoidea</taxon>
        <taxon>Rhabditidae</taxon>
        <taxon>Peloderinae</taxon>
        <taxon>Caenorhabditis</taxon>
    </lineage>
</organism>
<dbReference type="OMA" id="NITYSHE"/>
<dbReference type="InterPro" id="IPR009003">
    <property type="entry name" value="Peptidase_S1_PA"/>
</dbReference>
<dbReference type="AlphaFoldDB" id="A0A8R1DIK6"/>
<dbReference type="InterPro" id="IPR043504">
    <property type="entry name" value="Peptidase_S1_PA_chymotrypsin"/>
</dbReference>
<evidence type="ECO:0000313" key="3">
    <source>
        <dbReference type="EnsemblMetazoa" id="CJA03432.1"/>
    </source>
</evidence>
<feature type="signal peptide" evidence="2">
    <location>
        <begin position="1"/>
        <end position="21"/>
    </location>
</feature>
<keyword evidence="4" id="KW-1185">Reference proteome</keyword>
<dbReference type="PANTHER" id="PTHR34005:SF2">
    <property type="entry name" value="DUF4817 DOMAIN-CONTAINING PROTEIN-RELATED"/>
    <property type="match status" value="1"/>
</dbReference>